<accession>A0A2N9PCH7</accession>
<proteinExistence type="predicted"/>
<dbReference type="EMBL" id="OLKH01000112">
    <property type="protein sequence ID" value="SPE78007.1"/>
    <property type="molecule type" value="Genomic_DNA"/>
</dbReference>
<evidence type="ECO:0000313" key="2">
    <source>
        <dbReference type="Proteomes" id="UP000238180"/>
    </source>
</evidence>
<evidence type="ECO:0000313" key="1">
    <source>
        <dbReference type="EMBL" id="SPE78007.1"/>
    </source>
</evidence>
<organism evidence="1 2">
    <name type="scientific">Flavobacterium columnare</name>
    <dbReference type="NCBI Taxonomy" id="996"/>
    <lineage>
        <taxon>Bacteria</taxon>
        <taxon>Pseudomonadati</taxon>
        <taxon>Bacteroidota</taxon>
        <taxon>Flavobacteriia</taxon>
        <taxon>Flavobacteriales</taxon>
        <taxon>Flavobacteriaceae</taxon>
        <taxon>Flavobacterium</taxon>
    </lineage>
</organism>
<protein>
    <submittedName>
        <fullName evidence="1">Uncharacterized protein</fullName>
    </submittedName>
</protein>
<dbReference type="RefSeq" id="WP_164849045.1">
    <property type="nucleotide sequence ID" value="NZ_OLKH01000112.1"/>
</dbReference>
<dbReference type="AlphaFoldDB" id="A0A2N9PCH7"/>
<name>A0A2N9PCH7_9FLAO</name>
<sequence length="47" mass="5566">MAKLYMKNTSQFPKIMPKRETIKFILNYSKDLKIIKVDGKKFELVTS</sequence>
<reference evidence="1 2" key="1">
    <citation type="submission" date="2018-02" db="EMBL/GenBank/DDBJ databases">
        <authorList>
            <person name="Cohen D.B."/>
            <person name="Kent A.D."/>
        </authorList>
    </citation>
    <scope>NUCLEOTIDE SEQUENCE [LARGE SCALE GENOMIC DNA]</scope>
    <source>
        <strain evidence="1">CIP109753</strain>
    </source>
</reference>
<gene>
    <name evidence="1" type="ORF">FLACOL_02021</name>
</gene>
<dbReference type="Proteomes" id="UP000238180">
    <property type="component" value="Unassembled WGS sequence"/>
</dbReference>